<accession>A0A7R9MLL8</accession>
<dbReference type="AlphaFoldDB" id="A0A7R9MLL8"/>
<evidence type="ECO:0000256" key="2">
    <source>
        <dbReference type="ARBA" id="ARBA00004123"/>
    </source>
</evidence>
<keyword evidence="3" id="KW-0479">Metal-binding</keyword>
<evidence type="ECO:0000259" key="7">
    <source>
        <dbReference type="PROSITE" id="PS51184"/>
    </source>
</evidence>
<keyword evidence="5" id="KW-0408">Iron</keyword>
<dbReference type="Pfam" id="PF13621">
    <property type="entry name" value="Cupin_8"/>
    <property type="match status" value="1"/>
</dbReference>
<evidence type="ECO:0000256" key="5">
    <source>
        <dbReference type="ARBA" id="ARBA00023004"/>
    </source>
</evidence>
<dbReference type="InterPro" id="IPR003347">
    <property type="entry name" value="JmjC_dom"/>
</dbReference>
<dbReference type="PROSITE" id="PS51184">
    <property type="entry name" value="JMJC"/>
    <property type="match status" value="1"/>
</dbReference>
<sequence length="274" mass="32021">MISNDNDCHFETIIPYFRNRLKNRITRVRDMDFQTFRDQYLRPKVPVIITDCMTEWPALSGDHKWTVDYIRSVCGYRTVPIEIGSKYTDEEWSQRLITVNEFIGQYLAPNSRCDTTGANRTGYLAQHNLFDQIVELMADISVPDYCCVRADEDREDEEVDVDINAWFGPKGTVSPLHFDPKDNLLAQVFGHKYVRIYSSDTPREAIYPNDCRLLCNTSAVDLECVDSERFPAFEGLDDYYECVLREGELLFMPTKCWHFVKSLSTSFSISFWWK</sequence>
<protein>
    <recommendedName>
        <fullName evidence="7">JmjC domain-containing protein</fullName>
    </recommendedName>
</protein>
<evidence type="ECO:0000256" key="4">
    <source>
        <dbReference type="ARBA" id="ARBA00023002"/>
    </source>
</evidence>
<dbReference type="Gene3D" id="2.60.120.650">
    <property type="entry name" value="Cupin"/>
    <property type="match status" value="1"/>
</dbReference>
<dbReference type="GO" id="GO:0005634">
    <property type="term" value="C:nucleus"/>
    <property type="evidence" value="ECO:0007669"/>
    <property type="project" value="UniProtKB-SubCell"/>
</dbReference>
<keyword evidence="9" id="KW-1185">Reference proteome</keyword>
<evidence type="ECO:0000256" key="3">
    <source>
        <dbReference type="ARBA" id="ARBA00022723"/>
    </source>
</evidence>
<comment type="subcellular location">
    <subcellularLocation>
        <location evidence="2">Nucleus</location>
    </subcellularLocation>
</comment>
<gene>
    <name evidence="8" type="ORF">ONB1V03_LOCUS19085</name>
</gene>
<dbReference type="PANTHER" id="PTHR12461">
    <property type="entry name" value="HYPOXIA-INDUCIBLE FACTOR 1 ALPHA INHIBITOR-RELATED"/>
    <property type="match status" value="1"/>
</dbReference>
<evidence type="ECO:0000256" key="6">
    <source>
        <dbReference type="ARBA" id="ARBA00023242"/>
    </source>
</evidence>
<dbReference type="SMART" id="SM00558">
    <property type="entry name" value="JmjC"/>
    <property type="match status" value="1"/>
</dbReference>
<keyword evidence="4" id="KW-0560">Oxidoreductase</keyword>
<dbReference type="OrthoDB" id="47172at2759"/>
<proteinExistence type="predicted"/>
<evidence type="ECO:0000313" key="8">
    <source>
        <dbReference type="EMBL" id="CAD7662525.1"/>
    </source>
</evidence>
<dbReference type="GO" id="GO:0046872">
    <property type="term" value="F:metal ion binding"/>
    <property type="evidence" value="ECO:0007669"/>
    <property type="project" value="UniProtKB-KW"/>
</dbReference>
<comment type="cofactor">
    <cofactor evidence="1">
        <name>Fe(2+)</name>
        <dbReference type="ChEBI" id="CHEBI:29033"/>
    </cofactor>
</comment>
<name>A0A7R9MLL8_9ACAR</name>
<dbReference type="PANTHER" id="PTHR12461:SF106">
    <property type="entry name" value="BIFUNCTIONAL PEPTIDASE AND ARGINYL-HYDROXYLASE JMJD5"/>
    <property type="match status" value="1"/>
</dbReference>
<evidence type="ECO:0000256" key="1">
    <source>
        <dbReference type="ARBA" id="ARBA00001954"/>
    </source>
</evidence>
<feature type="domain" description="JmjC" evidence="7">
    <location>
        <begin position="131"/>
        <end position="274"/>
    </location>
</feature>
<dbReference type="EMBL" id="OC943011">
    <property type="protein sequence ID" value="CAD7662525.1"/>
    <property type="molecule type" value="Genomic_DNA"/>
</dbReference>
<dbReference type="InterPro" id="IPR041667">
    <property type="entry name" value="Cupin_8"/>
</dbReference>
<keyword evidence="6" id="KW-0539">Nucleus</keyword>
<dbReference type="SUPFAM" id="SSF51197">
    <property type="entry name" value="Clavaminate synthase-like"/>
    <property type="match status" value="1"/>
</dbReference>
<dbReference type="Proteomes" id="UP000728032">
    <property type="component" value="Unassembled WGS sequence"/>
</dbReference>
<organism evidence="8">
    <name type="scientific">Oppiella nova</name>
    <dbReference type="NCBI Taxonomy" id="334625"/>
    <lineage>
        <taxon>Eukaryota</taxon>
        <taxon>Metazoa</taxon>
        <taxon>Ecdysozoa</taxon>
        <taxon>Arthropoda</taxon>
        <taxon>Chelicerata</taxon>
        <taxon>Arachnida</taxon>
        <taxon>Acari</taxon>
        <taxon>Acariformes</taxon>
        <taxon>Sarcoptiformes</taxon>
        <taxon>Oribatida</taxon>
        <taxon>Brachypylina</taxon>
        <taxon>Oppioidea</taxon>
        <taxon>Oppiidae</taxon>
        <taxon>Oppiella</taxon>
    </lineage>
</organism>
<evidence type="ECO:0000313" key="9">
    <source>
        <dbReference type="Proteomes" id="UP000728032"/>
    </source>
</evidence>
<dbReference type="GO" id="GO:0051864">
    <property type="term" value="F:histone H3K36 demethylase activity"/>
    <property type="evidence" value="ECO:0007669"/>
    <property type="project" value="TreeGrafter"/>
</dbReference>
<reference evidence="8" key="1">
    <citation type="submission" date="2020-11" db="EMBL/GenBank/DDBJ databases">
        <authorList>
            <person name="Tran Van P."/>
        </authorList>
    </citation>
    <scope>NUCLEOTIDE SEQUENCE</scope>
</reference>
<dbReference type="EMBL" id="CAJPVJ010028186">
    <property type="protein sequence ID" value="CAG2179661.1"/>
    <property type="molecule type" value="Genomic_DNA"/>
</dbReference>